<evidence type="ECO:0000313" key="2">
    <source>
        <dbReference type="EMBL" id="NMP25101.1"/>
    </source>
</evidence>
<protein>
    <submittedName>
        <fullName evidence="2">Uncharacterized protein</fullName>
    </submittedName>
</protein>
<reference evidence="2 3" key="1">
    <citation type="submission" date="2020-04" db="EMBL/GenBank/DDBJ databases">
        <authorList>
            <person name="Zhang R."/>
            <person name="Schippers A."/>
        </authorList>
    </citation>
    <scope>NUCLEOTIDE SEQUENCE [LARGE SCALE GENOMIC DNA]</scope>
    <source>
        <strain evidence="2 3">DSM 109850</strain>
    </source>
</reference>
<gene>
    <name evidence="2" type="ORF">HIJ39_22655</name>
</gene>
<comment type="caution">
    <text evidence="2">The sequence shown here is derived from an EMBL/GenBank/DDBJ whole genome shotgun (WGS) entry which is preliminary data.</text>
</comment>
<evidence type="ECO:0000256" key="1">
    <source>
        <dbReference type="SAM" id="MobiDB-lite"/>
    </source>
</evidence>
<name>A0A7Y0L8H1_9FIRM</name>
<dbReference type="EMBL" id="JABBVZ010000234">
    <property type="protein sequence ID" value="NMP25101.1"/>
    <property type="molecule type" value="Genomic_DNA"/>
</dbReference>
<dbReference type="AlphaFoldDB" id="A0A7Y0L8H1"/>
<accession>A0A7Y0L8H1</accession>
<feature type="compositionally biased region" description="Basic and acidic residues" evidence="1">
    <location>
        <begin position="73"/>
        <end position="90"/>
    </location>
</feature>
<proteinExistence type="predicted"/>
<feature type="region of interest" description="Disordered" evidence="1">
    <location>
        <begin position="60"/>
        <end position="104"/>
    </location>
</feature>
<dbReference type="RefSeq" id="WP_169103298.1">
    <property type="nucleotide sequence ID" value="NZ_JABBVZ010000234.1"/>
</dbReference>
<dbReference type="Proteomes" id="UP000533476">
    <property type="component" value="Unassembled WGS sequence"/>
</dbReference>
<sequence>MEKEGPRAGATRRRHQVTVHWSDAEFYQLLRACPLSQPLSAFVRQIVGQWALAHAVPLADPPDSWYDDAESESGIRQDNPEVKANEERTHYQSPTKGGSFHGTV</sequence>
<keyword evidence="3" id="KW-1185">Reference proteome</keyword>
<evidence type="ECO:0000313" key="3">
    <source>
        <dbReference type="Proteomes" id="UP000533476"/>
    </source>
</evidence>
<organism evidence="2 3">
    <name type="scientific">Sulfobacillus harzensis</name>
    <dbReference type="NCBI Taxonomy" id="2729629"/>
    <lineage>
        <taxon>Bacteria</taxon>
        <taxon>Bacillati</taxon>
        <taxon>Bacillota</taxon>
        <taxon>Clostridia</taxon>
        <taxon>Eubacteriales</taxon>
        <taxon>Clostridiales Family XVII. Incertae Sedis</taxon>
        <taxon>Sulfobacillus</taxon>
    </lineage>
</organism>